<reference evidence="1" key="1">
    <citation type="submission" date="2022-11" db="EMBL/GenBank/DDBJ databases">
        <authorList>
            <person name="Morgan W.R."/>
            <person name="Tartar A."/>
        </authorList>
    </citation>
    <scope>NUCLEOTIDE SEQUENCE</scope>
    <source>
        <strain evidence="1">ARSEF 373</strain>
    </source>
</reference>
<dbReference type="EMBL" id="DAKRPA010000175">
    <property type="protein sequence ID" value="DAZ96176.1"/>
    <property type="molecule type" value="Genomic_DNA"/>
</dbReference>
<sequence length="52" mass="5782">MYVRAALAIRSSHKAFEWGRITDADSCVPVSAFVKTAVGIRIPFRRDQCAGR</sequence>
<dbReference type="AlphaFoldDB" id="A0AAV2YR18"/>
<comment type="caution">
    <text evidence="1">The sequence shown here is derived from an EMBL/GenBank/DDBJ whole genome shotgun (WGS) entry which is preliminary data.</text>
</comment>
<gene>
    <name evidence="1" type="ORF">N0F65_012366</name>
</gene>
<keyword evidence="2" id="KW-1185">Reference proteome</keyword>
<evidence type="ECO:0000313" key="1">
    <source>
        <dbReference type="EMBL" id="DAZ96176.1"/>
    </source>
</evidence>
<name>A0AAV2YR18_9STRA</name>
<evidence type="ECO:0000313" key="2">
    <source>
        <dbReference type="Proteomes" id="UP001146120"/>
    </source>
</evidence>
<proteinExistence type="predicted"/>
<protein>
    <submittedName>
        <fullName evidence="1">Uncharacterized protein</fullName>
    </submittedName>
</protein>
<accession>A0AAV2YR18</accession>
<organism evidence="1 2">
    <name type="scientific">Lagenidium giganteum</name>
    <dbReference type="NCBI Taxonomy" id="4803"/>
    <lineage>
        <taxon>Eukaryota</taxon>
        <taxon>Sar</taxon>
        <taxon>Stramenopiles</taxon>
        <taxon>Oomycota</taxon>
        <taxon>Peronosporomycetes</taxon>
        <taxon>Pythiales</taxon>
        <taxon>Pythiaceae</taxon>
    </lineage>
</organism>
<reference evidence="1" key="2">
    <citation type="journal article" date="2023" name="Microbiol Resour">
        <title>Decontamination and Annotation of the Draft Genome Sequence of the Oomycete Lagenidium giganteum ARSEF 373.</title>
        <authorList>
            <person name="Morgan W.R."/>
            <person name="Tartar A."/>
        </authorList>
    </citation>
    <scope>NUCLEOTIDE SEQUENCE</scope>
    <source>
        <strain evidence="1">ARSEF 373</strain>
    </source>
</reference>
<dbReference type="Proteomes" id="UP001146120">
    <property type="component" value="Unassembled WGS sequence"/>
</dbReference>